<reference evidence="1" key="1">
    <citation type="journal article" date="2020" name="Stud. Mycol.">
        <title>101 Dothideomycetes genomes: a test case for predicting lifestyles and emergence of pathogens.</title>
        <authorList>
            <person name="Haridas S."/>
            <person name="Albert R."/>
            <person name="Binder M."/>
            <person name="Bloem J."/>
            <person name="Labutti K."/>
            <person name="Salamov A."/>
            <person name="Andreopoulos B."/>
            <person name="Baker S."/>
            <person name="Barry K."/>
            <person name="Bills G."/>
            <person name="Bluhm B."/>
            <person name="Cannon C."/>
            <person name="Castanera R."/>
            <person name="Culley D."/>
            <person name="Daum C."/>
            <person name="Ezra D."/>
            <person name="Gonzalez J."/>
            <person name="Henrissat B."/>
            <person name="Kuo A."/>
            <person name="Liang C."/>
            <person name="Lipzen A."/>
            <person name="Lutzoni F."/>
            <person name="Magnuson J."/>
            <person name="Mondo S."/>
            <person name="Nolan M."/>
            <person name="Ohm R."/>
            <person name="Pangilinan J."/>
            <person name="Park H.-J."/>
            <person name="Ramirez L."/>
            <person name="Alfaro M."/>
            <person name="Sun H."/>
            <person name="Tritt A."/>
            <person name="Yoshinaga Y."/>
            <person name="Zwiers L.-H."/>
            <person name="Turgeon B."/>
            <person name="Goodwin S."/>
            <person name="Spatafora J."/>
            <person name="Crous P."/>
            <person name="Grigoriev I."/>
        </authorList>
    </citation>
    <scope>NUCLEOTIDE SEQUENCE</scope>
    <source>
        <strain evidence="1">CBS 123094</strain>
    </source>
</reference>
<evidence type="ECO:0000313" key="1">
    <source>
        <dbReference type="EMBL" id="KAF2000199.1"/>
    </source>
</evidence>
<name>A0A6A5WHC1_9PLEO</name>
<protein>
    <submittedName>
        <fullName evidence="1">Uncharacterized protein</fullName>
    </submittedName>
</protein>
<proteinExistence type="predicted"/>
<dbReference type="AlphaFoldDB" id="A0A6A5WHC1"/>
<keyword evidence="2" id="KW-1185">Reference proteome</keyword>
<sequence length="152" mass="17598">MIRSNYPLPIVSSVALTLRRRRPAKELCSAGFIRLRNSYALVSLAHKVSETAPSKQSSITTVLFSSTNPTCNKNDQFVSKASKIVRSLGWLGAYPHQHHFSRTANLHQFKEMSQRNQKYFSMQFSRHMKICPVKKCMEFKRLKSTYCCYMLR</sequence>
<evidence type="ECO:0000313" key="2">
    <source>
        <dbReference type="Proteomes" id="UP000799779"/>
    </source>
</evidence>
<organism evidence="1 2">
    <name type="scientific">Amniculicola lignicola CBS 123094</name>
    <dbReference type="NCBI Taxonomy" id="1392246"/>
    <lineage>
        <taxon>Eukaryota</taxon>
        <taxon>Fungi</taxon>
        <taxon>Dikarya</taxon>
        <taxon>Ascomycota</taxon>
        <taxon>Pezizomycotina</taxon>
        <taxon>Dothideomycetes</taxon>
        <taxon>Pleosporomycetidae</taxon>
        <taxon>Pleosporales</taxon>
        <taxon>Amniculicolaceae</taxon>
        <taxon>Amniculicola</taxon>
    </lineage>
</organism>
<dbReference type="EMBL" id="ML977590">
    <property type="protein sequence ID" value="KAF2000199.1"/>
    <property type="molecule type" value="Genomic_DNA"/>
</dbReference>
<dbReference type="Proteomes" id="UP000799779">
    <property type="component" value="Unassembled WGS sequence"/>
</dbReference>
<gene>
    <name evidence="1" type="ORF">P154DRAFT_204119</name>
</gene>
<accession>A0A6A5WHC1</accession>